<dbReference type="InterPro" id="IPR050613">
    <property type="entry name" value="Sec_Metabolite_Reg"/>
</dbReference>
<dbReference type="PANTHER" id="PTHR31001:SF40">
    <property type="entry name" value="ZN(II)2CYS6 TRANSCRIPTION FACTOR (EUROFUNG)"/>
    <property type="match status" value="1"/>
</dbReference>
<evidence type="ECO:0000256" key="3">
    <source>
        <dbReference type="ARBA" id="ARBA00023242"/>
    </source>
</evidence>
<evidence type="ECO:0000313" key="6">
    <source>
        <dbReference type="EMBL" id="TFB00192.1"/>
    </source>
</evidence>
<protein>
    <recommendedName>
        <fullName evidence="5">Zn(2)-C6 fungal-type domain-containing protein</fullName>
    </recommendedName>
</protein>
<organism evidence="6 7">
    <name type="scientific">Trichoderma ghanense</name>
    <dbReference type="NCBI Taxonomy" id="65468"/>
    <lineage>
        <taxon>Eukaryota</taxon>
        <taxon>Fungi</taxon>
        <taxon>Dikarya</taxon>
        <taxon>Ascomycota</taxon>
        <taxon>Pezizomycotina</taxon>
        <taxon>Sordariomycetes</taxon>
        <taxon>Hypocreomycetidae</taxon>
        <taxon>Hypocreales</taxon>
        <taxon>Hypocreaceae</taxon>
        <taxon>Trichoderma</taxon>
    </lineage>
</organism>
<dbReference type="InterPro" id="IPR007219">
    <property type="entry name" value="XnlR_reg_dom"/>
</dbReference>
<name>A0ABY2GXB9_9HYPO</name>
<dbReference type="GeneID" id="300579240"/>
<evidence type="ECO:0000256" key="4">
    <source>
        <dbReference type="SAM" id="MobiDB-lite"/>
    </source>
</evidence>
<dbReference type="SMART" id="SM00066">
    <property type="entry name" value="GAL4"/>
    <property type="match status" value="1"/>
</dbReference>
<feature type="compositionally biased region" description="Basic and acidic residues" evidence="4">
    <location>
        <begin position="158"/>
        <end position="167"/>
    </location>
</feature>
<dbReference type="SMART" id="SM00906">
    <property type="entry name" value="Fungal_trans"/>
    <property type="match status" value="1"/>
</dbReference>
<evidence type="ECO:0000259" key="5">
    <source>
        <dbReference type="PROSITE" id="PS50048"/>
    </source>
</evidence>
<sequence>MNNASPGFAMPSEVPRRRNGRPQACEPCRRRKVACDHRLPVCSRCIRKSMPQSCRYLIQGQLVTPTLPSSAVRGQSTELLDERRAAAARGPTVLVGQSQQQQQQQQSQSQQSSAAVQVKAGPSTLEHLSPRDENVGYLGATSFPEFFRETQKHLDHVSGAEPVRDGGSKNLSETSSGLARMAPDATAFEVAVSMLRVIPTKEAAHFLLRRNVNPNDGWCRLALDRLHASLWSAMGHLLDGQRTDENMSQLALLLFQNSSKPLREDFADPGKWFEAFSGGNFRWEGIGLLFSFWTFGAASLSENGTVEQRKWLGHYNRRTLMQVYQSAVVKSVDLCRLSSCNNTMMVYLLHMHGLAASLITGDTGAEFWRHHAEATALATFLGLHTPQSSNPIPEASVSVQAKRRVFCAIFNVDMVVSTLTGRPPLLSSKLCSTPLPLDVSDESLLNAKVRPHRLDEKGWNMEGKFHAATFLRACYIIAQIRSEILEIVLQAPHVTTSYNFDDLRRREMEAYSQFPIGLKFKSDDFSNPAVDPPTLYMRLLTRLEHLSNLFFIERLSYKGNNFYSPEMLEISLETITLTLSFWTQQNRLEGLQGDYEWLVMLHAAPAGGILCMELLKQPHGNESATVPGITKSMIIKQLSLLVGFLEWIGPEAPGAHLCNSIKTVVERVMEQALNPPPRPITQEEFQSTWDVTLPEDMYEFNFSLLDTFDWLRLPPGSLEQ</sequence>
<keyword evidence="2" id="KW-0479">Metal-binding</keyword>
<accession>A0ABY2GXB9</accession>
<dbReference type="InterPro" id="IPR036864">
    <property type="entry name" value="Zn2-C6_fun-type_DNA-bd_sf"/>
</dbReference>
<dbReference type="Pfam" id="PF04082">
    <property type="entry name" value="Fungal_trans"/>
    <property type="match status" value="1"/>
</dbReference>
<feature type="compositionally biased region" description="Low complexity" evidence="4">
    <location>
        <begin position="97"/>
        <end position="113"/>
    </location>
</feature>
<dbReference type="CDD" id="cd00067">
    <property type="entry name" value="GAL4"/>
    <property type="match status" value="1"/>
</dbReference>
<dbReference type="Pfam" id="PF00172">
    <property type="entry name" value="Zn_clus"/>
    <property type="match status" value="1"/>
</dbReference>
<gene>
    <name evidence="6" type="ORF">CCMA1212_007625</name>
</gene>
<keyword evidence="7" id="KW-1185">Reference proteome</keyword>
<dbReference type="CDD" id="cd12148">
    <property type="entry name" value="fungal_TF_MHR"/>
    <property type="match status" value="1"/>
</dbReference>
<feature type="region of interest" description="Disordered" evidence="4">
    <location>
        <begin position="1"/>
        <end position="25"/>
    </location>
</feature>
<dbReference type="RefSeq" id="XP_073556393.1">
    <property type="nucleotide sequence ID" value="XM_073704790.1"/>
</dbReference>
<keyword evidence="3" id="KW-0539">Nucleus</keyword>
<dbReference type="SUPFAM" id="SSF57701">
    <property type="entry name" value="Zn2/Cys6 DNA-binding domain"/>
    <property type="match status" value="1"/>
</dbReference>
<dbReference type="Gene3D" id="4.10.240.10">
    <property type="entry name" value="Zn(2)-C6 fungal-type DNA-binding domain"/>
    <property type="match status" value="1"/>
</dbReference>
<feature type="domain" description="Zn(2)-C6 fungal-type" evidence="5">
    <location>
        <begin position="24"/>
        <end position="56"/>
    </location>
</feature>
<dbReference type="EMBL" id="PPTA01000011">
    <property type="protein sequence ID" value="TFB00192.1"/>
    <property type="molecule type" value="Genomic_DNA"/>
</dbReference>
<comment type="caution">
    <text evidence="6">The sequence shown here is derived from an EMBL/GenBank/DDBJ whole genome shotgun (WGS) entry which is preliminary data.</text>
</comment>
<dbReference type="PROSITE" id="PS00463">
    <property type="entry name" value="ZN2_CY6_FUNGAL_1"/>
    <property type="match status" value="1"/>
</dbReference>
<dbReference type="InterPro" id="IPR001138">
    <property type="entry name" value="Zn2Cys6_DnaBD"/>
</dbReference>
<evidence type="ECO:0000313" key="7">
    <source>
        <dbReference type="Proteomes" id="UP001642720"/>
    </source>
</evidence>
<dbReference type="PROSITE" id="PS50048">
    <property type="entry name" value="ZN2_CY6_FUNGAL_2"/>
    <property type="match status" value="1"/>
</dbReference>
<comment type="subcellular location">
    <subcellularLocation>
        <location evidence="1">Nucleus</location>
    </subcellularLocation>
</comment>
<dbReference type="PANTHER" id="PTHR31001">
    <property type="entry name" value="UNCHARACTERIZED TRANSCRIPTIONAL REGULATORY PROTEIN"/>
    <property type="match status" value="1"/>
</dbReference>
<feature type="region of interest" description="Disordered" evidence="4">
    <location>
        <begin position="158"/>
        <end position="178"/>
    </location>
</feature>
<feature type="region of interest" description="Disordered" evidence="4">
    <location>
        <begin position="88"/>
        <end position="131"/>
    </location>
</feature>
<reference evidence="6 7" key="1">
    <citation type="submission" date="2018-01" db="EMBL/GenBank/DDBJ databases">
        <title>Genome characterization of the sugarcane-associated fungus Trichoderma ghanense CCMA-1212 and their application in lignocelulose bioconversion.</title>
        <authorList>
            <person name="Steindorff A.S."/>
            <person name="Mendes T.D."/>
            <person name="Vilela E.S.D."/>
            <person name="Rodrigues D.S."/>
            <person name="Formighieri E.F."/>
            <person name="Melo I.S."/>
            <person name="Favaro L.C.L."/>
        </authorList>
    </citation>
    <scope>NUCLEOTIDE SEQUENCE [LARGE SCALE GENOMIC DNA]</scope>
    <source>
        <strain evidence="6 7">CCMA-1212</strain>
    </source>
</reference>
<proteinExistence type="predicted"/>
<evidence type="ECO:0000256" key="1">
    <source>
        <dbReference type="ARBA" id="ARBA00004123"/>
    </source>
</evidence>
<dbReference type="Proteomes" id="UP001642720">
    <property type="component" value="Unassembled WGS sequence"/>
</dbReference>
<evidence type="ECO:0000256" key="2">
    <source>
        <dbReference type="ARBA" id="ARBA00022723"/>
    </source>
</evidence>